<reference evidence="9" key="2">
    <citation type="journal article" date="2019" name="Int. J. Syst. Evol. Microbiol.">
        <title>The Global Catalogue of Microorganisms (GCM) 10K type strain sequencing project: providing services to taxonomists for standard genome sequencing and annotation.</title>
        <authorList>
            <consortium name="The Broad Institute Genomics Platform"/>
            <consortium name="The Broad Institute Genome Sequencing Center for Infectious Disease"/>
            <person name="Wu L."/>
            <person name="Ma J."/>
        </authorList>
    </citation>
    <scope>NUCLEOTIDE SEQUENCE [LARGE SCALE GENOMIC DNA]</scope>
    <source>
        <strain evidence="9">NBRC 111146</strain>
    </source>
</reference>
<keyword evidence="1 4" id="KW-0813">Transport</keyword>
<dbReference type="GO" id="GO:0017089">
    <property type="term" value="F:glycolipid transfer activity"/>
    <property type="evidence" value="ECO:0007669"/>
    <property type="project" value="TreeGrafter"/>
</dbReference>
<dbReference type="GO" id="GO:0009279">
    <property type="term" value="C:cell outer membrane"/>
    <property type="evidence" value="ECO:0007669"/>
    <property type="project" value="TreeGrafter"/>
</dbReference>
<dbReference type="Proteomes" id="UP000319828">
    <property type="component" value="Unassembled WGS sequence"/>
</dbReference>
<reference evidence="6" key="4">
    <citation type="submission" date="2023-01" db="EMBL/GenBank/DDBJ databases">
        <title>Draft genome sequence of Vibrio algivorus strain NBRC 111146.</title>
        <authorList>
            <person name="Sun Q."/>
            <person name="Mori K."/>
        </authorList>
    </citation>
    <scope>NUCLEOTIDE SEQUENCE</scope>
    <source>
        <strain evidence="6">NBRC 111146</strain>
    </source>
</reference>
<evidence type="ECO:0000256" key="1">
    <source>
        <dbReference type="ARBA" id="ARBA00022448"/>
    </source>
</evidence>
<dbReference type="NCBIfam" id="TIGR03002">
    <property type="entry name" value="outer_YhbN_LptA"/>
    <property type="match status" value="1"/>
</dbReference>
<dbReference type="RefSeq" id="WP_089122298.1">
    <property type="nucleotide sequence ID" value="NZ_BSPV01000006.1"/>
</dbReference>
<dbReference type="PANTHER" id="PTHR36504">
    <property type="entry name" value="LIPOPOLYSACCHARIDE EXPORT SYSTEM PROTEIN LPTA"/>
    <property type="match status" value="1"/>
</dbReference>
<dbReference type="GO" id="GO:0030288">
    <property type="term" value="C:outer membrane-bounded periplasmic space"/>
    <property type="evidence" value="ECO:0007669"/>
    <property type="project" value="TreeGrafter"/>
</dbReference>
<sequence length="170" mass="18615" precursor="true">MKILHRSSLYLSVLFCLFASASSWALSSDQEQPIHISSDSQDLDMKTNKVTFIGNVKLTQGSIILTADKLIAFRDAKTGELTELQGFGKPSHFSQKTDDGKLLKGQANTLVYTVASDQLVMTTNAELHQDDSVIRGKVITYHISSQNLKASSGDGERVSTVIQPAQLEQK</sequence>
<feature type="domain" description="Organic solvent tolerance-like N-terminal" evidence="5">
    <location>
        <begin position="35"/>
        <end position="146"/>
    </location>
</feature>
<dbReference type="PANTHER" id="PTHR36504:SF1">
    <property type="entry name" value="LIPOPOLYSACCHARIDE EXPORT SYSTEM PROTEIN LPTA"/>
    <property type="match status" value="1"/>
</dbReference>
<reference evidence="7 8" key="3">
    <citation type="submission" date="2019-07" db="EMBL/GenBank/DDBJ databases">
        <title>The draft genome sequence of Vibrio algivorus M1486.</title>
        <authorList>
            <person name="Meng X."/>
        </authorList>
    </citation>
    <scope>NUCLEOTIDE SEQUENCE [LARGE SCALE GENOMIC DNA]</scope>
    <source>
        <strain evidence="7 8">M1486</strain>
    </source>
</reference>
<proteinExistence type="inferred from homology"/>
<dbReference type="InterPro" id="IPR014340">
    <property type="entry name" value="LptA"/>
</dbReference>
<evidence type="ECO:0000313" key="8">
    <source>
        <dbReference type="Proteomes" id="UP000319828"/>
    </source>
</evidence>
<dbReference type="AlphaFoldDB" id="A0A557PDD2"/>
<dbReference type="EMBL" id="VMKJ01000005">
    <property type="protein sequence ID" value="TVO38648.1"/>
    <property type="molecule type" value="Genomic_DNA"/>
</dbReference>
<evidence type="ECO:0000256" key="2">
    <source>
        <dbReference type="ARBA" id="ARBA00022729"/>
    </source>
</evidence>
<keyword evidence="3 4" id="KW-0574">Periplasm</keyword>
<comment type="subunit">
    <text evidence="4">Component of the lipopolysaccharide transport and assembly complex.</text>
</comment>
<evidence type="ECO:0000256" key="3">
    <source>
        <dbReference type="ARBA" id="ARBA00022764"/>
    </source>
</evidence>
<dbReference type="GO" id="GO:0001530">
    <property type="term" value="F:lipopolysaccharide binding"/>
    <property type="evidence" value="ECO:0007669"/>
    <property type="project" value="InterPro"/>
</dbReference>
<dbReference type="HAMAP" id="MF_01914">
    <property type="entry name" value="LPS_assembly_LptA"/>
    <property type="match status" value="1"/>
</dbReference>
<comment type="caution">
    <text evidence="7">The sequence shown here is derived from an EMBL/GenBank/DDBJ whole genome shotgun (WGS) entry which is preliminary data.</text>
</comment>
<evidence type="ECO:0000313" key="9">
    <source>
        <dbReference type="Proteomes" id="UP001157156"/>
    </source>
</evidence>
<comment type="similarity">
    <text evidence="4">Belongs to the LptA family.</text>
</comment>
<feature type="signal peptide" evidence="4">
    <location>
        <begin position="1"/>
        <end position="25"/>
    </location>
</feature>
<dbReference type="EMBL" id="BSPV01000006">
    <property type="protein sequence ID" value="GLT15042.1"/>
    <property type="molecule type" value="Genomic_DNA"/>
</dbReference>
<evidence type="ECO:0000256" key="4">
    <source>
        <dbReference type="HAMAP-Rule" id="MF_01914"/>
    </source>
</evidence>
<keyword evidence="9" id="KW-1185">Reference proteome</keyword>
<evidence type="ECO:0000313" key="6">
    <source>
        <dbReference type="EMBL" id="GLT15042.1"/>
    </source>
</evidence>
<comment type="subcellular location">
    <subcellularLocation>
        <location evidence="4">Periplasm</location>
    </subcellularLocation>
</comment>
<feature type="chain" id="PRO_5022273661" description="Lipopolysaccharide export system protein LptA" evidence="4">
    <location>
        <begin position="26"/>
        <end position="170"/>
    </location>
</feature>
<name>A0A557PDD2_9VIBR</name>
<reference evidence="6" key="1">
    <citation type="journal article" date="2014" name="Int. J. Syst. Evol. Microbiol.">
        <title>Complete genome of a new Firmicutes species belonging to the dominant human colonic microbiota ('Ruminococcus bicirculans') reveals two chromosomes and a selective capacity to utilize plant glucans.</title>
        <authorList>
            <consortium name="NISC Comparative Sequencing Program"/>
            <person name="Wegmann U."/>
            <person name="Louis P."/>
            <person name="Goesmann A."/>
            <person name="Henrissat B."/>
            <person name="Duncan S.H."/>
            <person name="Flint H.J."/>
        </authorList>
    </citation>
    <scope>NUCLEOTIDE SEQUENCE</scope>
    <source>
        <strain evidence="6">NBRC 111146</strain>
    </source>
</reference>
<dbReference type="Pfam" id="PF03968">
    <property type="entry name" value="LptD_N"/>
    <property type="match status" value="1"/>
</dbReference>
<protein>
    <recommendedName>
        <fullName evidence="4">Lipopolysaccharide export system protein LptA</fullName>
    </recommendedName>
</protein>
<dbReference type="GO" id="GO:0043165">
    <property type="term" value="P:Gram-negative-bacterium-type cell outer membrane assembly"/>
    <property type="evidence" value="ECO:0007669"/>
    <property type="project" value="UniProtKB-UniRule"/>
</dbReference>
<keyword evidence="2 4" id="KW-0732">Signal</keyword>
<gene>
    <name evidence="4 7" type="primary">lptA</name>
    <name evidence="7" type="ORF">FOF44_04760</name>
    <name evidence="6" type="ORF">GCM10007931_20170</name>
</gene>
<dbReference type="InterPro" id="IPR052037">
    <property type="entry name" value="LPS_export_LptA"/>
</dbReference>
<dbReference type="InterPro" id="IPR005653">
    <property type="entry name" value="OstA-like_N"/>
</dbReference>
<dbReference type="GO" id="GO:0015920">
    <property type="term" value="P:lipopolysaccharide transport"/>
    <property type="evidence" value="ECO:0007669"/>
    <property type="project" value="UniProtKB-UniRule"/>
</dbReference>
<dbReference type="Proteomes" id="UP001157156">
    <property type="component" value="Unassembled WGS sequence"/>
</dbReference>
<evidence type="ECO:0000313" key="7">
    <source>
        <dbReference type="EMBL" id="TVO38648.1"/>
    </source>
</evidence>
<dbReference type="OrthoDB" id="5295619at2"/>
<comment type="function">
    <text evidence="4">Involved in the assembly of lipopolysaccharide (LPS). Required for the translocation of LPS from the inner membrane to the outer membrane. May form a bridge between the inner membrane and the outer membrane, via interactions with LptC and LptD, thereby facilitating LPS transfer across the periplasm.</text>
</comment>
<organism evidence="7 8">
    <name type="scientific">Vibrio algivorus</name>
    <dbReference type="NCBI Taxonomy" id="1667024"/>
    <lineage>
        <taxon>Bacteria</taxon>
        <taxon>Pseudomonadati</taxon>
        <taxon>Pseudomonadota</taxon>
        <taxon>Gammaproteobacteria</taxon>
        <taxon>Vibrionales</taxon>
        <taxon>Vibrionaceae</taxon>
        <taxon>Vibrio</taxon>
    </lineage>
</organism>
<dbReference type="Gene3D" id="2.60.450.10">
    <property type="entry name" value="Lipopolysaccharide (LPS) transport protein A like domain"/>
    <property type="match status" value="1"/>
</dbReference>
<accession>A0A557PDD2</accession>
<evidence type="ECO:0000259" key="5">
    <source>
        <dbReference type="Pfam" id="PF03968"/>
    </source>
</evidence>